<evidence type="ECO:0000256" key="10">
    <source>
        <dbReference type="SAM" id="Phobius"/>
    </source>
</evidence>
<dbReference type="EC" id="1.1.5.4" evidence="9"/>
<keyword evidence="6 9" id="KW-0285">Flavoprotein</keyword>
<dbReference type="NCBIfam" id="NF009875">
    <property type="entry name" value="PRK13339.1"/>
    <property type="match status" value="1"/>
</dbReference>
<evidence type="ECO:0000256" key="5">
    <source>
        <dbReference type="ARBA" id="ARBA00022532"/>
    </source>
</evidence>
<dbReference type="NCBIfam" id="TIGR01320">
    <property type="entry name" value="mal_quin_oxido"/>
    <property type="match status" value="1"/>
</dbReference>
<dbReference type="HAMAP" id="MF_00212">
    <property type="entry name" value="MQO"/>
    <property type="match status" value="1"/>
</dbReference>
<dbReference type="OrthoDB" id="9763983at2"/>
<comment type="catalytic activity">
    <reaction evidence="1 9">
        <text>(S)-malate + a quinone = a quinol + oxaloacetate</text>
        <dbReference type="Rhea" id="RHEA:46012"/>
        <dbReference type="ChEBI" id="CHEBI:15589"/>
        <dbReference type="ChEBI" id="CHEBI:16452"/>
        <dbReference type="ChEBI" id="CHEBI:24646"/>
        <dbReference type="ChEBI" id="CHEBI:132124"/>
        <dbReference type="EC" id="1.1.5.4"/>
    </reaction>
</comment>
<keyword evidence="8 9" id="KW-0560">Oxidoreductase</keyword>
<organism evidence="11 12">
    <name type="scientific">Aequorivita ciconiae</name>
    <dbReference type="NCBI Taxonomy" id="2494375"/>
    <lineage>
        <taxon>Bacteria</taxon>
        <taxon>Pseudomonadati</taxon>
        <taxon>Bacteroidota</taxon>
        <taxon>Flavobacteriia</taxon>
        <taxon>Flavobacteriales</taxon>
        <taxon>Flavobacteriaceae</taxon>
        <taxon>Aequorivita</taxon>
    </lineage>
</organism>
<keyword evidence="12" id="KW-1185">Reference proteome</keyword>
<gene>
    <name evidence="9 11" type="primary">mqo</name>
    <name evidence="11" type="ORF">EI546_03255</name>
</gene>
<sequence length="517" mass="59102">MMSKKKIKEHYDLICVGGGIMSATLALMLKLIDKNKKILILEKLDKVALESSAAWNNAGTGHSAFCEMNYTPEREDGSIDISKAVAVCTQFEKSRQFWSFLIENNYLDNPKKFIHPVPHHSWVTGKENIEFLKRRVAEMTKHPMFAGMKFSEDFSELAQWIPLMIEGRDRAEKAAATRMEFGTEVNFGTLTRTYYKVLEEQFETPVYTEHIVKDVDPGKNDEWLVKIKNRKTKEKFYCDSEHVFIGAGGGALPLLQKVEIDEKDGYGGFPVSGEWLICKNPEVIKEHHAKVYGKAEVGAPPMSMPHLDTRHIDGKQELLFGPFAGFSTKFLKEGSYLDLFKSIKFDNLPSMWGVFWHNIPLTKYLIEQVRMDHEDRMQELRKFVRNAKSEDWELKVAGQRVQIIKRDKKEGGILEFGTEVVHSKDGKITALLGASPGASVAVDIMIKVLQIAFPNEAHSKEWEEKLSEMVPFWNKELESNLAKFEELRSKCSQILEINAPYFSRTSMDETSTQSLLR</sequence>
<dbReference type="UniPathway" id="UPA00223">
    <property type="reaction ID" value="UER01008"/>
</dbReference>
<evidence type="ECO:0000256" key="6">
    <source>
        <dbReference type="ARBA" id="ARBA00022630"/>
    </source>
</evidence>
<dbReference type="NCBIfam" id="NF003606">
    <property type="entry name" value="PRK05257.2-1"/>
    <property type="match status" value="1"/>
</dbReference>
<keyword evidence="10" id="KW-0472">Membrane</keyword>
<dbReference type="Proteomes" id="UP000285517">
    <property type="component" value="Chromosome"/>
</dbReference>
<dbReference type="KEGG" id="aev:EI546_03255"/>
<dbReference type="InterPro" id="IPR006231">
    <property type="entry name" value="MQO"/>
</dbReference>
<dbReference type="InterPro" id="IPR036188">
    <property type="entry name" value="FAD/NAD-bd_sf"/>
</dbReference>
<dbReference type="NCBIfam" id="NF003605">
    <property type="entry name" value="PRK05257.1-4"/>
    <property type="match status" value="1"/>
</dbReference>
<comment type="cofactor">
    <cofactor evidence="2 9">
        <name>FAD</name>
        <dbReference type="ChEBI" id="CHEBI:57692"/>
    </cofactor>
</comment>
<comment type="similarity">
    <text evidence="4 9">Belongs to the MQO family.</text>
</comment>
<evidence type="ECO:0000313" key="11">
    <source>
        <dbReference type="EMBL" id="QAA83154.1"/>
    </source>
</evidence>
<evidence type="ECO:0000313" key="12">
    <source>
        <dbReference type="Proteomes" id="UP000285517"/>
    </source>
</evidence>
<evidence type="ECO:0000256" key="7">
    <source>
        <dbReference type="ARBA" id="ARBA00022827"/>
    </source>
</evidence>
<evidence type="ECO:0000256" key="3">
    <source>
        <dbReference type="ARBA" id="ARBA00005012"/>
    </source>
</evidence>
<feature type="transmembrane region" description="Helical" evidence="10">
    <location>
        <begin position="12"/>
        <end position="32"/>
    </location>
</feature>
<dbReference type="SUPFAM" id="SSF51905">
    <property type="entry name" value="FAD/NAD(P)-binding domain"/>
    <property type="match status" value="1"/>
</dbReference>
<keyword evidence="10" id="KW-1133">Transmembrane helix</keyword>
<evidence type="ECO:0000256" key="4">
    <source>
        <dbReference type="ARBA" id="ARBA00006389"/>
    </source>
</evidence>
<dbReference type="AlphaFoldDB" id="A0A410G792"/>
<dbReference type="Pfam" id="PF06039">
    <property type="entry name" value="Mqo"/>
    <property type="match status" value="1"/>
</dbReference>
<dbReference type="PANTHER" id="PTHR43104">
    <property type="entry name" value="L-2-HYDROXYGLUTARATE DEHYDROGENASE, MITOCHONDRIAL"/>
    <property type="match status" value="1"/>
</dbReference>
<evidence type="ECO:0000256" key="8">
    <source>
        <dbReference type="ARBA" id="ARBA00023002"/>
    </source>
</evidence>
<reference evidence="11 12" key="1">
    <citation type="submission" date="2019-01" db="EMBL/GenBank/DDBJ databases">
        <title>Complete genome sequencing of Aequorivita sp. H23M31.</title>
        <authorList>
            <person name="Bae J.-W."/>
        </authorList>
    </citation>
    <scope>NUCLEOTIDE SEQUENCE [LARGE SCALE GENOMIC DNA]</scope>
    <source>
        <strain evidence="11 12">H23M31</strain>
    </source>
</reference>
<dbReference type="PANTHER" id="PTHR43104:SF2">
    <property type="entry name" value="L-2-HYDROXYGLUTARATE DEHYDROGENASE, MITOCHONDRIAL"/>
    <property type="match status" value="1"/>
</dbReference>
<name>A0A410G792_9FLAO</name>
<keyword evidence="5 9" id="KW-0816">Tricarboxylic acid cycle</keyword>
<protein>
    <recommendedName>
        <fullName evidence="9">Probable malate:quinone oxidoreductase</fullName>
        <ecNumber evidence="9">1.1.5.4</ecNumber>
    </recommendedName>
    <alternativeName>
        <fullName evidence="9">MQO</fullName>
    </alternativeName>
    <alternativeName>
        <fullName evidence="9">Malate dehydrogenase [quinone]</fullName>
    </alternativeName>
</protein>
<comment type="pathway">
    <text evidence="3 9">Carbohydrate metabolism; tricarboxylic acid cycle; oxaloacetate from (S)-malate (quinone route): step 1/1.</text>
</comment>
<dbReference type="GO" id="GO:0047545">
    <property type="term" value="F:(S)-2-hydroxyglutarate dehydrogenase activity"/>
    <property type="evidence" value="ECO:0007669"/>
    <property type="project" value="TreeGrafter"/>
</dbReference>
<keyword evidence="10" id="KW-0812">Transmembrane</keyword>
<proteinExistence type="inferred from homology"/>
<evidence type="ECO:0000256" key="1">
    <source>
        <dbReference type="ARBA" id="ARBA00001139"/>
    </source>
</evidence>
<evidence type="ECO:0000256" key="9">
    <source>
        <dbReference type="HAMAP-Rule" id="MF_00212"/>
    </source>
</evidence>
<dbReference type="GO" id="GO:0008924">
    <property type="term" value="F:L-malate dehydrogenase (quinone) activity"/>
    <property type="evidence" value="ECO:0007669"/>
    <property type="project" value="UniProtKB-UniRule"/>
</dbReference>
<keyword evidence="7 9" id="KW-0274">FAD</keyword>
<accession>A0A410G792</accession>
<evidence type="ECO:0000256" key="2">
    <source>
        <dbReference type="ARBA" id="ARBA00001974"/>
    </source>
</evidence>
<dbReference type="GO" id="GO:0006099">
    <property type="term" value="P:tricarboxylic acid cycle"/>
    <property type="evidence" value="ECO:0007669"/>
    <property type="project" value="UniProtKB-UniRule"/>
</dbReference>
<dbReference type="EMBL" id="CP034951">
    <property type="protein sequence ID" value="QAA83154.1"/>
    <property type="molecule type" value="Genomic_DNA"/>
</dbReference>
<dbReference type="NCBIfam" id="NF003611">
    <property type="entry name" value="PRK05257.3-2"/>
    <property type="match status" value="1"/>
</dbReference>